<reference evidence="1 2" key="1">
    <citation type="journal article" date="2019" name="Mol. Biol. Evol.">
        <title>Blast fungal genomes show frequent chromosomal changes, gene gains and losses, and effector gene turnover.</title>
        <authorList>
            <person name="Gomez Luciano L.B."/>
            <person name="Jason Tsai I."/>
            <person name="Chuma I."/>
            <person name="Tosa Y."/>
            <person name="Chen Y.H."/>
            <person name="Li J.Y."/>
            <person name="Li M.Y."/>
            <person name="Jade Lu M.Y."/>
            <person name="Nakayashiki H."/>
            <person name="Li W.H."/>
        </authorList>
    </citation>
    <scope>NUCLEOTIDE SEQUENCE [LARGE SCALE GENOMIC DNA]</scope>
    <source>
        <strain evidence="1">MZ5-1-6</strain>
    </source>
</reference>
<organism evidence="1 2">
    <name type="scientific">Pyricularia oryzae</name>
    <name type="common">Rice blast fungus</name>
    <name type="synonym">Magnaporthe oryzae</name>
    <dbReference type="NCBI Taxonomy" id="318829"/>
    <lineage>
        <taxon>Eukaryota</taxon>
        <taxon>Fungi</taxon>
        <taxon>Dikarya</taxon>
        <taxon>Ascomycota</taxon>
        <taxon>Pezizomycotina</taxon>
        <taxon>Sordariomycetes</taxon>
        <taxon>Sordariomycetidae</taxon>
        <taxon>Magnaporthales</taxon>
        <taxon>Pyriculariaceae</taxon>
        <taxon>Pyricularia</taxon>
    </lineage>
</organism>
<name>A0A4V1C4T2_PYROR</name>
<evidence type="ECO:0000313" key="2">
    <source>
        <dbReference type="Proteomes" id="UP000294847"/>
    </source>
</evidence>
<protein>
    <submittedName>
        <fullName evidence="1">Uncharacterized protein</fullName>
    </submittedName>
</protein>
<evidence type="ECO:0000313" key="1">
    <source>
        <dbReference type="EMBL" id="QBZ53975.1"/>
    </source>
</evidence>
<gene>
    <name evidence="1" type="ORF">PoMZ_09665</name>
</gene>
<proteinExistence type="predicted"/>
<dbReference type="Proteomes" id="UP000294847">
    <property type="component" value="Chromosome 1"/>
</dbReference>
<dbReference type="EMBL" id="CP034204">
    <property type="protein sequence ID" value="QBZ53975.1"/>
    <property type="molecule type" value="Genomic_DNA"/>
</dbReference>
<accession>A0A4V1C4T2</accession>
<sequence>MYAIFARGKFLPSPWCNHHPGRRVEALLPWDASIQSHPPLSAQLTLLIGIANGLDSARP</sequence>
<dbReference type="AlphaFoldDB" id="A0A4V1C4T2"/>